<dbReference type="RefSeq" id="WP_304599742.1">
    <property type="nucleotide sequence ID" value="NZ_JAUQYO010000002.1"/>
</dbReference>
<evidence type="ECO:0000313" key="3">
    <source>
        <dbReference type="Proteomes" id="UP001232536"/>
    </source>
</evidence>
<name>A0ABT9D5I4_9CELL</name>
<keyword evidence="1" id="KW-1133">Transmembrane helix</keyword>
<gene>
    <name evidence="2" type="ORF">Q6348_02430</name>
</gene>
<evidence type="ECO:0000313" key="2">
    <source>
        <dbReference type="EMBL" id="MDO8106049.1"/>
    </source>
</evidence>
<organism evidence="2 3">
    <name type="scientific">Actinotalea lenta</name>
    <dbReference type="NCBI Taxonomy" id="3064654"/>
    <lineage>
        <taxon>Bacteria</taxon>
        <taxon>Bacillati</taxon>
        <taxon>Actinomycetota</taxon>
        <taxon>Actinomycetes</taxon>
        <taxon>Micrococcales</taxon>
        <taxon>Cellulomonadaceae</taxon>
        <taxon>Actinotalea</taxon>
    </lineage>
</organism>
<sequence>MSYPAPPGQVYPPPPLVPQSSDGVRVLRWVLAALLAIGWVADGLHTPAQLLPGVTLHWSGVASLATLILLIVGPQPRWATKWAWFWLLGVGPMSVVFLLAEPVPVWQTSPAYARPQRLTGGWAFLLAIVGGLLLNALASLVVTPWLDLVRAGYAGWWLP</sequence>
<evidence type="ECO:0000256" key="1">
    <source>
        <dbReference type="SAM" id="Phobius"/>
    </source>
</evidence>
<dbReference type="EMBL" id="JAUQYP010000001">
    <property type="protein sequence ID" value="MDO8106049.1"/>
    <property type="molecule type" value="Genomic_DNA"/>
</dbReference>
<proteinExistence type="predicted"/>
<accession>A0ABT9D5I4</accession>
<protein>
    <submittedName>
        <fullName evidence="2">Uncharacterized protein</fullName>
    </submittedName>
</protein>
<keyword evidence="1" id="KW-0812">Transmembrane</keyword>
<feature type="transmembrane region" description="Helical" evidence="1">
    <location>
        <begin position="82"/>
        <end position="100"/>
    </location>
</feature>
<feature type="transmembrane region" description="Helical" evidence="1">
    <location>
        <begin position="56"/>
        <end position="76"/>
    </location>
</feature>
<dbReference type="Proteomes" id="UP001232536">
    <property type="component" value="Unassembled WGS sequence"/>
</dbReference>
<feature type="transmembrane region" description="Helical" evidence="1">
    <location>
        <begin position="121"/>
        <end position="146"/>
    </location>
</feature>
<keyword evidence="1" id="KW-0472">Membrane</keyword>
<reference evidence="2 3" key="1">
    <citation type="submission" date="2023-07" db="EMBL/GenBank/DDBJ databases">
        <title>Description of novel actinomycetes strains, isolated from tidal flat sediment.</title>
        <authorList>
            <person name="Lu C."/>
        </authorList>
    </citation>
    <scope>NUCLEOTIDE SEQUENCE [LARGE SCALE GENOMIC DNA]</scope>
    <source>
        <strain evidence="2 3">SYSU T00b441</strain>
    </source>
</reference>
<keyword evidence="3" id="KW-1185">Reference proteome</keyword>
<comment type="caution">
    <text evidence="2">The sequence shown here is derived from an EMBL/GenBank/DDBJ whole genome shotgun (WGS) entry which is preliminary data.</text>
</comment>